<reference evidence="3 4" key="1">
    <citation type="submission" date="2017-07" db="EMBL/GenBank/DDBJ databases">
        <title>Draft Genome Sequences of Select Purple Nonsulfur Bacteria.</title>
        <authorList>
            <person name="Lasarre B."/>
            <person name="Mckinlay J.B."/>
        </authorList>
    </citation>
    <scope>NUCLEOTIDE SEQUENCE [LARGE SCALE GENOMIC DNA]</scope>
    <source>
        <strain evidence="3 4">DSM 5909</strain>
    </source>
</reference>
<dbReference type="OrthoDB" id="9777193at2"/>
<comment type="caution">
    <text evidence="3">The sequence shown here is derived from an EMBL/GenBank/DDBJ whole genome shotgun (WGS) entry which is preliminary data.</text>
</comment>
<comment type="similarity">
    <text evidence="1">Belongs to the 3-oxoacid CoA-transferase subunit A family.</text>
</comment>
<dbReference type="EMBL" id="NPEX01000004">
    <property type="protein sequence ID" value="RAI45955.1"/>
    <property type="molecule type" value="Genomic_DNA"/>
</dbReference>
<dbReference type="SMART" id="SM00882">
    <property type="entry name" value="CoA_trans"/>
    <property type="match status" value="1"/>
</dbReference>
<dbReference type="InterPro" id="IPR012792">
    <property type="entry name" value="3-oxoacid_CoA-transf_A"/>
</dbReference>
<gene>
    <name evidence="3" type="ORF">CH341_01180</name>
</gene>
<keyword evidence="2" id="KW-0808">Transferase</keyword>
<dbReference type="Proteomes" id="UP000249130">
    <property type="component" value="Unassembled WGS sequence"/>
</dbReference>
<proteinExistence type="inferred from homology"/>
<accession>A0A327L7D0</accession>
<dbReference type="PANTHER" id="PTHR13707">
    <property type="entry name" value="KETOACID-COENZYME A TRANSFERASE"/>
    <property type="match status" value="1"/>
</dbReference>
<dbReference type="InterPro" id="IPR004165">
    <property type="entry name" value="CoA_trans_fam_I"/>
</dbReference>
<organism evidence="3 4">
    <name type="scientific">Rhodoplanes roseus</name>
    <dbReference type="NCBI Taxonomy" id="29409"/>
    <lineage>
        <taxon>Bacteria</taxon>
        <taxon>Pseudomonadati</taxon>
        <taxon>Pseudomonadota</taxon>
        <taxon>Alphaproteobacteria</taxon>
        <taxon>Hyphomicrobiales</taxon>
        <taxon>Nitrobacteraceae</taxon>
        <taxon>Rhodoplanes</taxon>
    </lineage>
</organism>
<evidence type="ECO:0000256" key="2">
    <source>
        <dbReference type="ARBA" id="ARBA00022679"/>
    </source>
</evidence>
<name>A0A327L7D0_9BRAD</name>
<evidence type="ECO:0000313" key="3">
    <source>
        <dbReference type="EMBL" id="RAI45955.1"/>
    </source>
</evidence>
<dbReference type="Pfam" id="PF01144">
    <property type="entry name" value="CoA_trans"/>
    <property type="match status" value="1"/>
</dbReference>
<dbReference type="InterPro" id="IPR004163">
    <property type="entry name" value="CoA_transf_BS"/>
</dbReference>
<evidence type="ECO:0000313" key="4">
    <source>
        <dbReference type="Proteomes" id="UP000249130"/>
    </source>
</evidence>
<protein>
    <submittedName>
        <fullName evidence="3">Branched-chain amino acid dehydrogenase</fullName>
    </submittedName>
</protein>
<keyword evidence="4" id="KW-1185">Reference proteome</keyword>
<evidence type="ECO:0000256" key="1">
    <source>
        <dbReference type="ARBA" id="ARBA00005612"/>
    </source>
</evidence>
<dbReference type="Gene3D" id="3.40.1080.10">
    <property type="entry name" value="Glutaconate Coenzyme A-transferase"/>
    <property type="match status" value="1"/>
</dbReference>
<dbReference type="RefSeq" id="WP_111417206.1">
    <property type="nucleotide sequence ID" value="NZ_NPEX01000004.1"/>
</dbReference>
<sequence>MDKVRQLDDIIAGIKDGATIMFGGFLGVGSPLKSIEKIVASGVKDLTVVSVVNSYPGGGFDLAPLFKNRQVRKFVTAHTGTCPEAVEAMKAGDLDVDFFPMGTWIEKVRAAGAGLGGVLTPIGLGTLVEDGKQRLEIDGKSYLVEMPLRADYGFIAGYRADTMGNVEYRGVSLNSNPVIATAADFTVAEVNEIVEVGGIDPSRVGTPCLFVDAVVQGHSFAEHQAVFERLWVSTGRLAAPATAA</sequence>
<dbReference type="NCBIfam" id="TIGR02429">
    <property type="entry name" value="pcaI_scoA_fam"/>
    <property type="match status" value="1"/>
</dbReference>
<dbReference type="AlphaFoldDB" id="A0A327L7D0"/>
<dbReference type="GO" id="GO:0008410">
    <property type="term" value="F:CoA-transferase activity"/>
    <property type="evidence" value="ECO:0007669"/>
    <property type="project" value="InterPro"/>
</dbReference>
<dbReference type="PANTHER" id="PTHR13707:SF60">
    <property type="entry name" value="ACETATE COA-TRANSFERASE SUBUNIT ALPHA"/>
    <property type="match status" value="1"/>
</dbReference>
<dbReference type="InterPro" id="IPR037171">
    <property type="entry name" value="NagB/RpiA_transferase-like"/>
</dbReference>
<dbReference type="SUPFAM" id="SSF100950">
    <property type="entry name" value="NagB/RpiA/CoA transferase-like"/>
    <property type="match status" value="1"/>
</dbReference>
<dbReference type="PROSITE" id="PS01273">
    <property type="entry name" value="COA_TRANSF_1"/>
    <property type="match status" value="1"/>
</dbReference>